<evidence type="ECO:0000313" key="7">
    <source>
        <dbReference type="Proteomes" id="UP000184386"/>
    </source>
</evidence>
<dbReference type="FunFam" id="3.40.50.300:FF:000425">
    <property type="entry name" value="Probable ABC transporter, ATP-binding subunit"/>
    <property type="match status" value="1"/>
</dbReference>
<keyword evidence="7" id="KW-1185">Reference proteome</keyword>
<dbReference type="GO" id="GO:0016887">
    <property type="term" value="F:ATP hydrolysis activity"/>
    <property type="evidence" value="ECO:0007669"/>
    <property type="project" value="InterPro"/>
</dbReference>
<dbReference type="GO" id="GO:0015418">
    <property type="term" value="F:ABC-type quaternary ammonium compound transporting activity"/>
    <property type="evidence" value="ECO:0007669"/>
    <property type="project" value="UniProtKB-EC"/>
</dbReference>
<accession>A0A1M7AWA2</accession>
<dbReference type="EC" id="7.6.2.9" evidence="4"/>
<dbReference type="SUPFAM" id="SSF52540">
    <property type="entry name" value="P-loop containing nucleoside triphosphate hydrolases"/>
    <property type="match status" value="1"/>
</dbReference>
<dbReference type="InterPro" id="IPR050166">
    <property type="entry name" value="ABC_transporter_ATP-bind"/>
</dbReference>
<proteinExistence type="predicted"/>
<feature type="domain" description="ABC transporter" evidence="5">
    <location>
        <begin position="31"/>
        <end position="266"/>
    </location>
</feature>
<keyword evidence="2" id="KW-0547">Nucleotide-binding</keyword>
<evidence type="ECO:0000256" key="2">
    <source>
        <dbReference type="ARBA" id="ARBA00022741"/>
    </source>
</evidence>
<dbReference type="AlphaFoldDB" id="A0A1M7AWA2"/>
<dbReference type="PANTHER" id="PTHR42788">
    <property type="entry name" value="TAURINE IMPORT ATP-BINDING PROTEIN-RELATED"/>
    <property type="match status" value="1"/>
</dbReference>
<sequence length="282" mass="32010">MDVLNFIPKDAMEAEEENNELSMENSSEIEIKIEDLCISFPDKEGGAPITALKNINLDIRQGEFISLLGPSGCGKTTLLRTIADLQQPTSGSISVRGQSPREIRMQKKYGIVFQNPVLYDWRTVRRNVCMPMEMMGVPKKERTARVTKMLELVGLMEFGKKYPHQLSGGMQQRVGIARALAVKPEILLMDEPFSALDEFTKEKLHEDLLRIWKKTNKTILFVTHNIQEAVFLSDRVVVLSPHPGRVSAVVDIDLERPRSLEIKNTQKFNELVVKVRNSFESL</sequence>
<dbReference type="EMBL" id="FRAC01000034">
    <property type="protein sequence ID" value="SHL46689.1"/>
    <property type="molecule type" value="Genomic_DNA"/>
</dbReference>
<dbReference type="RefSeq" id="WP_330392688.1">
    <property type="nucleotide sequence ID" value="NZ_FRAC01000034.1"/>
</dbReference>
<reference evidence="6 7" key="1">
    <citation type="submission" date="2016-11" db="EMBL/GenBank/DDBJ databases">
        <authorList>
            <person name="Jaros S."/>
            <person name="Januszkiewicz K."/>
            <person name="Wedrychowicz H."/>
        </authorList>
    </citation>
    <scope>NUCLEOTIDE SEQUENCE [LARGE SCALE GENOMIC DNA]</scope>
    <source>
        <strain evidence="6 7">DSM 15929</strain>
    </source>
</reference>
<dbReference type="InterPro" id="IPR003593">
    <property type="entry name" value="AAA+_ATPase"/>
</dbReference>
<protein>
    <recommendedName>
        <fullName evidence="4">ABC-type quaternary amine transporter</fullName>
        <ecNumber evidence="4">7.6.2.9</ecNumber>
    </recommendedName>
</protein>
<gene>
    <name evidence="6" type="ORF">SAMN02745136_04951</name>
</gene>
<evidence type="ECO:0000313" key="6">
    <source>
        <dbReference type="EMBL" id="SHL46689.1"/>
    </source>
</evidence>
<dbReference type="Gene3D" id="3.40.50.300">
    <property type="entry name" value="P-loop containing nucleotide triphosphate hydrolases"/>
    <property type="match status" value="1"/>
</dbReference>
<dbReference type="PROSITE" id="PS00211">
    <property type="entry name" value="ABC_TRANSPORTER_1"/>
    <property type="match status" value="1"/>
</dbReference>
<name>A0A1M7AWA2_9FIRM</name>
<organism evidence="6 7">
    <name type="scientific">Anaerocolumna jejuensis DSM 15929</name>
    <dbReference type="NCBI Taxonomy" id="1121322"/>
    <lineage>
        <taxon>Bacteria</taxon>
        <taxon>Bacillati</taxon>
        <taxon>Bacillota</taxon>
        <taxon>Clostridia</taxon>
        <taxon>Lachnospirales</taxon>
        <taxon>Lachnospiraceae</taxon>
        <taxon>Anaerocolumna</taxon>
    </lineage>
</organism>
<keyword evidence="1" id="KW-0813">Transport</keyword>
<dbReference type="SMART" id="SM00382">
    <property type="entry name" value="AAA"/>
    <property type="match status" value="1"/>
</dbReference>
<evidence type="ECO:0000256" key="4">
    <source>
        <dbReference type="ARBA" id="ARBA00066388"/>
    </source>
</evidence>
<dbReference type="Pfam" id="PF00005">
    <property type="entry name" value="ABC_tran"/>
    <property type="match status" value="1"/>
</dbReference>
<evidence type="ECO:0000259" key="5">
    <source>
        <dbReference type="PROSITE" id="PS50893"/>
    </source>
</evidence>
<dbReference type="CDD" id="cd03293">
    <property type="entry name" value="ABC_NrtD_SsuB_transporters"/>
    <property type="match status" value="1"/>
</dbReference>
<evidence type="ECO:0000256" key="3">
    <source>
        <dbReference type="ARBA" id="ARBA00022840"/>
    </source>
</evidence>
<dbReference type="Proteomes" id="UP000184386">
    <property type="component" value="Unassembled WGS sequence"/>
</dbReference>
<dbReference type="InterPro" id="IPR027417">
    <property type="entry name" value="P-loop_NTPase"/>
</dbReference>
<dbReference type="InterPro" id="IPR003439">
    <property type="entry name" value="ABC_transporter-like_ATP-bd"/>
</dbReference>
<dbReference type="InterPro" id="IPR017871">
    <property type="entry name" value="ABC_transporter-like_CS"/>
</dbReference>
<keyword evidence="3 6" id="KW-0067">ATP-binding</keyword>
<evidence type="ECO:0000256" key="1">
    <source>
        <dbReference type="ARBA" id="ARBA00022448"/>
    </source>
</evidence>
<dbReference type="STRING" id="1121322.SAMN02745136_04951"/>
<dbReference type="PROSITE" id="PS50893">
    <property type="entry name" value="ABC_TRANSPORTER_2"/>
    <property type="match status" value="1"/>
</dbReference>
<dbReference type="GO" id="GO:0005524">
    <property type="term" value="F:ATP binding"/>
    <property type="evidence" value="ECO:0007669"/>
    <property type="project" value="UniProtKB-KW"/>
</dbReference>
<dbReference type="PANTHER" id="PTHR42788:SF13">
    <property type="entry name" value="ALIPHATIC SULFONATES IMPORT ATP-BINDING PROTEIN SSUB"/>
    <property type="match status" value="1"/>
</dbReference>